<evidence type="ECO:0000313" key="1">
    <source>
        <dbReference type="EMBL" id="OGN08144.1"/>
    </source>
</evidence>
<protein>
    <submittedName>
        <fullName evidence="1">Uncharacterized protein</fullName>
    </submittedName>
</protein>
<dbReference type="EMBL" id="MGJL01000010">
    <property type="protein sequence ID" value="OGN08144.1"/>
    <property type="molecule type" value="Genomic_DNA"/>
</dbReference>
<accession>A0A1F8F4S2</accession>
<dbReference type="AlphaFoldDB" id="A0A1F8F4S2"/>
<evidence type="ECO:0000313" key="2">
    <source>
        <dbReference type="Proteomes" id="UP000178023"/>
    </source>
</evidence>
<name>A0A1F8F4S2_9BACT</name>
<organism evidence="1 2">
    <name type="scientific">Candidatus Yanofskybacteria bacterium RIFCSPHIGHO2_01_FULL_45_42</name>
    <dbReference type="NCBI Taxonomy" id="1802671"/>
    <lineage>
        <taxon>Bacteria</taxon>
        <taxon>Candidatus Yanofskyibacteriota</taxon>
    </lineage>
</organism>
<proteinExistence type="predicted"/>
<gene>
    <name evidence="1" type="ORF">A2750_03215</name>
</gene>
<reference evidence="1 2" key="1">
    <citation type="journal article" date="2016" name="Nat. Commun.">
        <title>Thousands of microbial genomes shed light on interconnected biogeochemical processes in an aquifer system.</title>
        <authorList>
            <person name="Anantharaman K."/>
            <person name="Brown C.T."/>
            <person name="Hug L.A."/>
            <person name="Sharon I."/>
            <person name="Castelle C.J."/>
            <person name="Probst A.J."/>
            <person name="Thomas B.C."/>
            <person name="Singh A."/>
            <person name="Wilkins M.J."/>
            <person name="Karaoz U."/>
            <person name="Brodie E.L."/>
            <person name="Williams K.H."/>
            <person name="Hubbard S.S."/>
            <person name="Banfield J.F."/>
        </authorList>
    </citation>
    <scope>NUCLEOTIDE SEQUENCE [LARGE SCALE GENOMIC DNA]</scope>
</reference>
<comment type="caution">
    <text evidence="1">The sequence shown here is derived from an EMBL/GenBank/DDBJ whole genome shotgun (WGS) entry which is preliminary data.</text>
</comment>
<sequence length="302" mass="34764">MSDWSGMLKDLFRQIDDGTIDLNHMRVFLSHQNPFPEPSELVAEMQKILSRKLDQQILVDPLPVLCTVENISLWEKYNLKLVFFPGVDIVPETMLKGYTKPAEWFYRSWRDKKIADSAVTLIRGWYLADFTNSVDYIDGAQEFLNDPFAPIITKLRQEKKAGKYDQTPMGSRFAITNDEWREVVCPAIAEELGFEPNQVHLERASEFNFIGNLYDANRGKFNAWEWFDDKFEDSNRLCGGNRDNGGLAVVHYDADYRSSSIAGRPLVSFIKSAPFRRAFVYRDFSHPPVILPISITFPSSII</sequence>
<dbReference type="Proteomes" id="UP000178023">
    <property type="component" value="Unassembled WGS sequence"/>
</dbReference>